<feature type="non-terminal residue" evidence="1">
    <location>
        <position position="49"/>
    </location>
</feature>
<feature type="non-terminal residue" evidence="1">
    <location>
        <position position="1"/>
    </location>
</feature>
<evidence type="ECO:0000313" key="2">
    <source>
        <dbReference type="Proteomes" id="UP000789901"/>
    </source>
</evidence>
<keyword evidence="2" id="KW-1185">Reference proteome</keyword>
<protein>
    <submittedName>
        <fullName evidence="1">15013_t:CDS:1</fullName>
    </submittedName>
</protein>
<proteinExistence type="predicted"/>
<accession>A0ABN7XKL5</accession>
<dbReference type="Proteomes" id="UP000789901">
    <property type="component" value="Unassembled WGS sequence"/>
</dbReference>
<evidence type="ECO:0000313" key="1">
    <source>
        <dbReference type="EMBL" id="CAG8855757.1"/>
    </source>
</evidence>
<gene>
    <name evidence="1" type="ORF">GMARGA_LOCUS44578</name>
</gene>
<dbReference type="EMBL" id="CAJVQB010152755">
    <property type="protein sequence ID" value="CAG8855757.1"/>
    <property type="molecule type" value="Genomic_DNA"/>
</dbReference>
<sequence>LSVFQVGQSTFINNEIKKLQNIFSLFVENKWLNYDIFDIKSELRKNVPI</sequence>
<organism evidence="1 2">
    <name type="scientific">Gigaspora margarita</name>
    <dbReference type="NCBI Taxonomy" id="4874"/>
    <lineage>
        <taxon>Eukaryota</taxon>
        <taxon>Fungi</taxon>
        <taxon>Fungi incertae sedis</taxon>
        <taxon>Mucoromycota</taxon>
        <taxon>Glomeromycotina</taxon>
        <taxon>Glomeromycetes</taxon>
        <taxon>Diversisporales</taxon>
        <taxon>Gigasporaceae</taxon>
        <taxon>Gigaspora</taxon>
    </lineage>
</organism>
<name>A0ABN7XKL5_GIGMA</name>
<comment type="caution">
    <text evidence="1">The sequence shown here is derived from an EMBL/GenBank/DDBJ whole genome shotgun (WGS) entry which is preliminary data.</text>
</comment>
<reference evidence="1 2" key="1">
    <citation type="submission" date="2021-06" db="EMBL/GenBank/DDBJ databases">
        <authorList>
            <person name="Kallberg Y."/>
            <person name="Tangrot J."/>
            <person name="Rosling A."/>
        </authorList>
    </citation>
    <scope>NUCLEOTIDE SEQUENCE [LARGE SCALE GENOMIC DNA]</scope>
    <source>
        <strain evidence="1 2">120-4 pot B 10/14</strain>
    </source>
</reference>